<gene>
    <name evidence="2" type="ORF">CLV94_2704</name>
</gene>
<keyword evidence="3" id="KW-1185">Reference proteome</keyword>
<sequence>MTDKINTFATERLSFYQRFSLTLQLVSFSIIVCVVIMFFSKYDMIKLFLALGIIYLFITLLVSIHRSVTYIYEIQIDANKISVLGQQYNKNWITEIEIKNLDIFIRKKYTRVSCYYYLVIKSHDNKKFVVNKLFNWNYFILYKLYEEFKKAKSEKINFEEKYLLEGIEKKAKDEFQWRN</sequence>
<feature type="transmembrane region" description="Helical" evidence="1">
    <location>
        <begin position="21"/>
        <end position="39"/>
    </location>
</feature>
<name>A0A495M4E9_9FLAO</name>
<keyword evidence="1" id="KW-0812">Transmembrane</keyword>
<dbReference type="OrthoDB" id="1364992at2"/>
<evidence type="ECO:0000313" key="2">
    <source>
        <dbReference type="EMBL" id="RKS20328.1"/>
    </source>
</evidence>
<comment type="caution">
    <text evidence="2">The sequence shown here is derived from an EMBL/GenBank/DDBJ whole genome shotgun (WGS) entry which is preliminary data.</text>
</comment>
<evidence type="ECO:0000313" key="3">
    <source>
        <dbReference type="Proteomes" id="UP000277579"/>
    </source>
</evidence>
<keyword evidence="1" id="KW-0472">Membrane</keyword>
<proteinExistence type="predicted"/>
<dbReference type="RefSeq" id="WP_147406630.1">
    <property type="nucleotide sequence ID" value="NZ_RBLC01000004.1"/>
</dbReference>
<dbReference type="Proteomes" id="UP000277579">
    <property type="component" value="Unassembled WGS sequence"/>
</dbReference>
<feature type="transmembrane region" description="Helical" evidence="1">
    <location>
        <begin position="45"/>
        <end position="64"/>
    </location>
</feature>
<accession>A0A495M4E9</accession>
<organism evidence="2 3">
    <name type="scientific">Flavobacterium endophyticum</name>
    <dbReference type="NCBI Taxonomy" id="1540163"/>
    <lineage>
        <taxon>Bacteria</taxon>
        <taxon>Pseudomonadati</taxon>
        <taxon>Bacteroidota</taxon>
        <taxon>Flavobacteriia</taxon>
        <taxon>Flavobacteriales</taxon>
        <taxon>Flavobacteriaceae</taxon>
        <taxon>Flavobacterium</taxon>
    </lineage>
</organism>
<dbReference type="AlphaFoldDB" id="A0A495M4E9"/>
<evidence type="ECO:0000256" key="1">
    <source>
        <dbReference type="SAM" id="Phobius"/>
    </source>
</evidence>
<evidence type="ECO:0008006" key="4">
    <source>
        <dbReference type="Google" id="ProtNLM"/>
    </source>
</evidence>
<dbReference type="EMBL" id="RBLC01000004">
    <property type="protein sequence ID" value="RKS20328.1"/>
    <property type="molecule type" value="Genomic_DNA"/>
</dbReference>
<protein>
    <recommendedName>
        <fullName evidence="4">DUF304 domain-containing protein</fullName>
    </recommendedName>
</protein>
<keyword evidence="1" id="KW-1133">Transmembrane helix</keyword>
<reference evidence="2 3" key="1">
    <citation type="submission" date="2018-10" db="EMBL/GenBank/DDBJ databases">
        <title>Genomic Encyclopedia of Archaeal and Bacterial Type Strains, Phase II (KMG-II): from individual species to whole genera.</title>
        <authorList>
            <person name="Goeker M."/>
        </authorList>
    </citation>
    <scope>NUCLEOTIDE SEQUENCE [LARGE SCALE GENOMIC DNA]</scope>
    <source>
        <strain evidence="2 3">DSM 29537</strain>
    </source>
</reference>